<name>A0A5C5WCZ8_9BACT</name>
<dbReference type="RefSeq" id="WP_146572232.1">
    <property type="nucleotide sequence ID" value="NZ_SJPH01000002.1"/>
</dbReference>
<organism evidence="9 10">
    <name type="scientific">Botrimarina hoheduenensis</name>
    <dbReference type="NCBI Taxonomy" id="2528000"/>
    <lineage>
        <taxon>Bacteria</taxon>
        <taxon>Pseudomonadati</taxon>
        <taxon>Planctomycetota</taxon>
        <taxon>Planctomycetia</taxon>
        <taxon>Pirellulales</taxon>
        <taxon>Lacipirellulaceae</taxon>
        <taxon>Botrimarina</taxon>
    </lineage>
</organism>
<dbReference type="EMBL" id="SJPH01000002">
    <property type="protein sequence ID" value="TWT47542.1"/>
    <property type="molecule type" value="Genomic_DNA"/>
</dbReference>
<evidence type="ECO:0000256" key="7">
    <source>
        <dbReference type="ARBA" id="ARBA00023136"/>
    </source>
</evidence>
<feature type="transmembrane region" description="Helical" evidence="8">
    <location>
        <begin position="283"/>
        <end position="303"/>
    </location>
</feature>
<dbReference type="InterPro" id="IPR038770">
    <property type="entry name" value="Na+/solute_symporter_sf"/>
</dbReference>
<keyword evidence="7 8" id="KW-0472">Membrane</keyword>
<comment type="subcellular location">
    <subcellularLocation>
        <location evidence="1">Cell membrane</location>
        <topology evidence="1">Multi-pass membrane protein</topology>
    </subcellularLocation>
</comment>
<keyword evidence="3" id="KW-0813">Transport</keyword>
<dbReference type="GO" id="GO:0005886">
    <property type="term" value="C:plasma membrane"/>
    <property type="evidence" value="ECO:0007669"/>
    <property type="project" value="UniProtKB-SubCell"/>
</dbReference>
<feature type="transmembrane region" description="Helical" evidence="8">
    <location>
        <begin position="63"/>
        <end position="85"/>
    </location>
</feature>
<evidence type="ECO:0000256" key="2">
    <source>
        <dbReference type="ARBA" id="ARBA00010145"/>
    </source>
</evidence>
<gene>
    <name evidence="9" type="ORF">Pla111_11570</name>
</gene>
<feature type="transmembrane region" description="Helical" evidence="8">
    <location>
        <begin position="167"/>
        <end position="188"/>
    </location>
</feature>
<keyword evidence="5 8" id="KW-0812">Transmembrane</keyword>
<keyword evidence="6 8" id="KW-1133">Transmembrane helix</keyword>
<dbReference type="GO" id="GO:0055085">
    <property type="term" value="P:transmembrane transport"/>
    <property type="evidence" value="ECO:0007669"/>
    <property type="project" value="InterPro"/>
</dbReference>
<dbReference type="Gene3D" id="1.20.1530.20">
    <property type="match status" value="1"/>
</dbReference>
<evidence type="ECO:0000313" key="10">
    <source>
        <dbReference type="Proteomes" id="UP000318995"/>
    </source>
</evidence>
<keyword evidence="4" id="KW-1003">Cell membrane</keyword>
<feature type="transmembrane region" description="Helical" evidence="8">
    <location>
        <begin position="225"/>
        <end position="245"/>
    </location>
</feature>
<dbReference type="InterPro" id="IPR004776">
    <property type="entry name" value="Mem_transp_PIN-like"/>
</dbReference>
<evidence type="ECO:0000256" key="3">
    <source>
        <dbReference type="ARBA" id="ARBA00022448"/>
    </source>
</evidence>
<evidence type="ECO:0000313" key="9">
    <source>
        <dbReference type="EMBL" id="TWT47542.1"/>
    </source>
</evidence>
<dbReference type="Pfam" id="PF03547">
    <property type="entry name" value="Mem_trans"/>
    <property type="match status" value="1"/>
</dbReference>
<evidence type="ECO:0000256" key="4">
    <source>
        <dbReference type="ARBA" id="ARBA00022475"/>
    </source>
</evidence>
<evidence type="ECO:0000256" key="1">
    <source>
        <dbReference type="ARBA" id="ARBA00004651"/>
    </source>
</evidence>
<proteinExistence type="inferred from homology"/>
<evidence type="ECO:0000256" key="5">
    <source>
        <dbReference type="ARBA" id="ARBA00022692"/>
    </source>
</evidence>
<protein>
    <submittedName>
        <fullName evidence="9">Membrane transport protein</fullName>
    </submittedName>
</protein>
<feature type="transmembrane region" description="Helical" evidence="8">
    <location>
        <begin position="37"/>
        <end position="56"/>
    </location>
</feature>
<evidence type="ECO:0000256" key="8">
    <source>
        <dbReference type="SAM" id="Phobius"/>
    </source>
</evidence>
<sequence length="306" mass="31129">MSLALILAPVFVLILLGATLNRWGFPGAGFWGPAEQLTYYVLFPALILTTLSEADLSQLAWKPLAVGLAAAITAITAVTLVTGTLTGCQGPKISSLVQGAIRMNTYVGLAVASWGFGAAGLAYAAVSIAIIVPLVNTLCVAVLAIYAEPTVGGSSSGLVRGLCSNPLILACIAGITLNASGYAIPPIADEVTRVLGRAALPLGLLAVGAALRAEAFRRLGWPEALASAAKLLVLPALASALLLLLGVEGQAFGIGIVFTALPTAPSSYLLAKQMGGDAESMAAMVTCQTLAAAITLPGWLTWINSF</sequence>
<dbReference type="OrthoDB" id="261788at2"/>
<dbReference type="PANTHER" id="PTHR36838">
    <property type="entry name" value="AUXIN EFFLUX CARRIER FAMILY PROTEIN"/>
    <property type="match status" value="1"/>
</dbReference>
<comment type="similarity">
    <text evidence="2">Belongs to the auxin efflux carrier (TC 2.A.69) family.</text>
</comment>
<feature type="transmembrane region" description="Helical" evidence="8">
    <location>
        <begin position="251"/>
        <end position="271"/>
    </location>
</feature>
<comment type="caution">
    <text evidence="9">The sequence shown here is derived from an EMBL/GenBank/DDBJ whole genome shotgun (WGS) entry which is preliminary data.</text>
</comment>
<keyword evidence="10" id="KW-1185">Reference proteome</keyword>
<dbReference type="Proteomes" id="UP000318995">
    <property type="component" value="Unassembled WGS sequence"/>
</dbReference>
<dbReference type="PANTHER" id="PTHR36838:SF4">
    <property type="entry name" value="AUXIN EFFLUX CARRIER FAMILY PROTEIN"/>
    <property type="match status" value="1"/>
</dbReference>
<accession>A0A5C5WCZ8</accession>
<feature type="transmembrane region" description="Helical" evidence="8">
    <location>
        <begin position="121"/>
        <end position="146"/>
    </location>
</feature>
<evidence type="ECO:0000256" key="6">
    <source>
        <dbReference type="ARBA" id="ARBA00022989"/>
    </source>
</evidence>
<reference evidence="9 10" key="1">
    <citation type="submission" date="2019-02" db="EMBL/GenBank/DDBJ databases">
        <title>Deep-cultivation of Planctomycetes and their phenomic and genomic characterization uncovers novel biology.</title>
        <authorList>
            <person name="Wiegand S."/>
            <person name="Jogler M."/>
            <person name="Boedeker C."/>
            <person name="Pinto D."/>
            <person name="Vollmers J."/>
            <person name="Rivas-Marin E."/>
            <person name="Kohn T."/>
            <person name="Peeters S.H."/>
            <person name="Heuer A."/>
            <person name="Rast P."/>
            <person name="Oberbeckmann S."/>
            <person name="Bunk B."/>
            <person name="Jeske O."/>
            <person name="Meyerdierks A."/>
            <person name="Storesund J.E."/>
            <person name="Kallscheuer N."/>
            <person name="Luecker S."/>
            <person name="Lage O.M."/>
            <person name="Pohl T."/>
            <person name="Merkel B.J."/>
            <person name="Hornburger P."/>
            <person name="Mueller R.-W."/>
            <person name="Bruemmer F."/>
            <person name="Labrenz M."/>
            <person name="Spormann A.M."/>
            <person name="Op Den Camp H."/>
            <person name="Overmann J."/>
            <person name="Amann R."/>
            <person name="Jetten M.S.M."/>
            <person name="Mascher T."/>
            <person name="Medema M.H."/>
            <person name="Devos D.P."/>
            <person name="Kaster A.-K."/>
            <person name="Ovreas L."/>
            <person name="Rohde M."/>
            <person name="Galperin M.Y."/>
            <person name="Jogler C."/>
        </authorList>
    </citation>
    <scope>NUCLEOTIDE SEQUENCE [LARGE SCALE GENOMIC DNA]</scope>
    <source>
        <strain evidence="9 10">Pla111</strain>
    </source>
</reference>
<feature type="transmembrane region" description="Helical" evidence="8">
    <location>
        <begin position="194"/>
        <end position="213"/>
    </location>
</feature>
<dbReference type="AlphaFoldDB" id="A0A5C5WCZ8"/>